<evidence type="ECO:0000259" key="5">
    <source>
        <dbReference type="Pfam" id="PF23609"/>
    </source>
</evidence>
<dbReference type="AlphaFoldDB" id="A0A6B2L8I2"/>
<evidence type="ECO:0000256" key="2">
    <source>
        <dbReference type="ARBA" id="ARBA00022574"/>
    </source>
</evidence>
<name>A0A6B2L8I2_9EUKA</name>
<evidence type="ECO:0000256" key="3">
    <source>
        <dbReference type="ARBA" id="ARBA00022737"/>
    </source>
</evidence>
<evidence type="ECO:0000256" key="1">
    <source>
        <dbReference type="ARBA" id="ARBA00005672"/>
    </source>
</evidence>
<dbReference type="InterPro" id="IPR036322">
    <property type="entry name" value="WD40_repeat_dom_sf"/>
</dbReference>
<reference evidence="6" key="1">
    <citation type="journal article" date="2020" name="J. Eukaryot. Microbiol.">
        <title>De novo Sequencing, Assembly and Annotation of the Transcriptome for the Free-Living Testate Amoeba Arcella intermedia.</title>
        <authorList>
            <person name="Ribeiro G.M."/>
            <person name="Porfirio-Sousa A.L."/>
            <person name="Maurer-Alcala X.X."/>
            <person name="Katz L.A."/>
            <person name="Lahr D.J.G."/>
        </authorList>
    </citation>
    <scope>NUCLEOTIDE SEQUENCE</scope>
</reference>
<dbReference type="SMART" id="SM00320">
    <property type="entry name" value="WD40"/>
    <property type="match status" value="3"/>
</dbReference>
<feature type="domain" description="EIPR1-like beta-propeller" evidence="5">
    <location>
        <begin position="7"/>
        <end position="169"/>
    </location>
</feature>
<dbReference type="Gene3D" id="2.130.10.10">
    <property type="entry name" value="YVTN repeat-like/Quinoprotein amine dehydrogenase"/>
    <property type="match status" value="1"/>
</dbReference>
<dbReference type="InterPro" id="IPR015943">
    <property type="entry name" value="WD40/YVTN_repeat-like_dom_sf"/>
</dbReference>
<dbReference type="SUPFAM" id="SSF50978">
    <property type="entry name" value="WD40 repeat-like"/>
    <property type="match status" value="1"/>
</dbReference>
<organism evidence="6">
    <name type="scientific">Arcella intermedia</name>
    <dbReference type="NCBI Taxonomy" id="1963864"/>
    <lineage>
        <taxon>Eukaryota</taxon>
        <taxon>Amoebozoa</taxon>
        <taxon>Tubulinea</taxon>
        <taxon>Elardia</taxon>
        <taxon>Arcellinida</taxon>
        <taxon>Sphaerothecina</taxon>
        <taxon>Arcellidae</taxon>
        <taxon>Arcella</taxon>
    </lineage>
</organism>
<dbReference type="InterPro" id="IPR059104">
    <property type="entry name" value="Beta-prop_EIPR1-like"/>
</dbReference>
<dbReference type="InterPro" id="IPR001680">
    <property type="entry name" value="WD40_rpt"/>
</dbReference>
<sequence length="250" mass="28069">MKGETKSLKCILWRPKKHKITDSSVIAVDSGCISCWDLNTWKEAYKFSAGELGIFTTGVWNPHNAELVMYANGSTISASDLRQPTPAFSIPSAHGERSLIRDMDCTPDNPNFFASCGDDSKIKFWDQRKPSSPVKVFSTHSHWVWKVQFHPYFDSLAISSSSDKSVCLWDVRSISRETTKRSHGRPAKLVKSYQSHDESVYSVCWSGCDMDELSGGNVFDWNIFASVAYDGRVIFNRVPHDKTTAVIAGR</sequence>
<comment type="similarity">
    <text evidence="1">Belongs to the WD repeat EIPR1 family.</text>
</comment>
<dbReference type="InterPro" id="IPR040323">
    <property type="entry name" value="EIPR1"/>
</dbReference>
<protein>
    <recommendedName>
        <fullName evidence="5">EIPR1-like beta-propeller domain-containing protein</fullName>
    </recommendedName>
</protein>
<dbReference type="PROSITE" id="PS50294">
    <property type="entry name" value="WD_REPEATS_REGION"/>
    <property type="match status" value="1"/>
</dbReference>
<dbReference type="EMBL" id="GIBP01004307">
    <property type="protein sequence ID" value="NDV33276.1"/>
    <property type="molecule type" value="Transcribed_RNA"/>
</dbReference>
<feature type="repeat" description="WD" evidence="4">
    <location>
        <begin position="137"/>
        <end position="179"/>
    </location>
</feature>
<dbReference type="PROSITE" id="PS50082">
    <property type="entry name" value="WD_REPEATS_2"/>
    <property type="match status" value="1"/>
</dbReference>
<dbReference type="GO" id="GO:0016567">
    <property type="term" value="P:protein ubiquitination"/>
    <property type="evidence" value="ECO:0007669"/>
    <property type="project" value="TreeGrafter"/>
</dbReference>
<proteinExistence type="inferred from homology"/>
<dbReference type="InterPro" id="IPR019775">
    <property type="entry name" value="WD40_repeat_CS"/>
</dbReference>
<dbReference type="PROSITE" id="PS00678">
    <property type="entry name" value="WD_REPEATS_1"/>
    <property type="match status" value="1"/>
</dbReference>
<evidence type="ECO:0000256" key="4">
    <source>
        <dbReference type="PROSITE-ProRule" id="PRU00221"/>
    </source>
</evidence>
<keyword evidence="2 4" id="KW-0853">WD repeat</keyword>
<keyword evidence="3" id="KW-0677">Repeat</keyword>
<evidence type="ECO:0000313" key="6">
    <source>
        <dbReference type="EMBL" id="NDV33276.1"/>
    </source>
</evidence>
<accession>A0A6B2L8I2</accession>
<dbReference type="PANTHER" id="PTHR14205">
    <property type="entry name" value="WD-REPEAT PROTEIN"/>
    <property type="match status" value="1"/>
</dbReference>
<dbReference type="PANTHER" id="PTHR14205:SF15">
    <property type="entry name" value="EARP AND GARP COMPLEX-INTERACTING PROTEIN 1"/>
    <property type="match status" value="1"/>
</dbReference>
<dbReference type="Pfam" id="PF23609">
    <property type="entry name" value="Beta-prop_EIPR1"/>
    <property type="match status" value="1"/>
</dbReference>